<reference evidence="1 2" key="1">
    <citation type="submission" date="2016-10" db="EMBL/GenBank/DDBJ databases">
        <authorList>
            <person name="de Groot N.N."/>
        </authorList>
    </citation>
    <scope>NUCLEOTIDE SEQUENCE [LARGE SCALE GENOMIC DNA]</scope>
    <source>
        <strain evidence="1 2">DSM 44149</strain>
    </source>
</reference>
<keyword evidence="2" id="KW-1185">Reference proteome</keyword>
<proteinExistence type="predicted"/>
<accession>A0A1H0DTM1</accession>
<evidence type="ECO:0000313" key="1">
    <source>
        <dbReference type="EMBL" id="SDN73428.1"/>
    </source>
</evidence>
<protein>
    <submittedName>
        <fullName evidence="1">Uncharacterized protein</fullName>
    </submittedName>
</protein>
<name>A0A1H0DTM1_ALLAB</name>
<evidence type="ECO:0000313" key="2">
    <source>
        <dbReference type="Proteomes" id="UP000183376"/>
    </source>
</evidence>
<dbReference type="AlphaFoldDB" id="A0A1H0DTM1"/>
<gene>
    <name evidence="1" type="ORF">SAMN04489726_7987</name>
</gene>
<dbReference type="EMBL" id="LT629701">
    <property type="protein sequence ID" value="SDN73428.1"/>
    <property type="molecule type" value="Genomic_DNA"/>
</dbReference>
<organism evidence="1 2">
    <name type="scientific">Allokutzneria albata</name>
    <name type="common">Kibdelosporangium albatum</name>
    <dbReference type="NCBI Taxonomy" id="211114"/>
    <lineage>
        <taxon>Bacteria</taxon>
        <taxon>Bacillati</taxon>
        <taxon>Actinomycetota</taxon>
        <taxon>Actinomycetes</taxon>
        <taxon>Pseudonocardiales</taxon>
        <taxon>Pseudonocardiaceae</taxon>
        <taxon>Allokutzneria</taxon>
    </lineage>
</organism>
<dbReference type="Proteomes" id="UP000183376">
    <property type="component" value="Chromosome I"/>
</dbReference>
<dbReference type="RefSeq" id="WP_030431979.1">
    <property type="nucleotide sequence ID" value="NZ_JOEF01000022.1"/>
</dbReference>
<sequence length="141" mass="15068">MSTQDPAAFETSTSALGSRTLIEQRMAAVDIDAVRRYVASNSTDAEDCRTLLDMLGLLPASASASSTRGEWVWRMHRDGRVRHLVDLTTGTALCGRAPSDGWYGADTAMQRARITTTAPHGVCMTRAADEGIKLPEIGAAA</sequence>
<dbReference type="OrthoDB" id="3556589at2"/>
<dbReference type="STRING" id="211114.SAMN04489726_7987"/>